<feature type="binding site" evidence="12">
    <location>
        <begin position="30"/>
        <end position="37"/>
    </location>
    <ligand>
        <name>ATP</name>
        <dbReference type="ChEBI" id="CHEBI:30616"/>
    </ligand>
</feature>
<dbReference type="EMBL" id="JABZRE010000029">
    <property type="protein sequence ID" value="MBF1307445.1"/>
    <property type="molecule type" value="Genomic_DNA"/>
</dbReference>
<evidence type="ECO:0000256" key="11">
    <source>
        <dbReference type="ARBA" id="ARBA00023236"/>
    </source>
</evidence>
<evidence type="ECO:0000256" key="5">
    <source>
        <dbReference type="ARBA" id="ARBA00022705"/>
    </source>
</evidence>
<comment type="subcellular location">
    <subcellularLocation>
        <location evidence="1 12 13">Cytoplasm</location>
    </subcellularLocation>
</comment>
<keyword evidence="10 12" id="KW-0234">DNA repair</keyword>
<dbReference type="InterPro" id="IPR003395">
    <property type="entry name" value="RecF/RecN/SMC_N"/>
</dbReference>
<dbReference type="PROSITE" id="PS00617">
    <property type="entry name" value="RECF_1"/>
    <property type="match status" value="1"/>
</dbReference>
<dbReference type="AlphaFoldDB" id="A0A930H331"/>
<dbReference type="PROSITE" id="PS00618">
    <property type="entry name" value="RECF_2"/>
    <property type="match status" value="1"/>
</dbReference>
<dbReference type="InterPro" id="IPR042174">
    <property type="entry name" value="RecF_2"/>
</dbReference>
<evidence type="ECO:0000256" key="12">
    <source>
        <dbReference type="HAMAP-Rule" id="MF_00365"/>
    </source>
</evidence>
<dbReference type="SUPFAM" id="SSF52540">
    <property type="entry name" value="P-loop containing nucleoside triphosphate hydrolases"/>
    <property type="match status" value="1"/>
</dbReference>
<evidence type="ECO:0000256" key="7">
    <source>
        <dbReference type="ARBA" id="ARBA00022763"/>
    </source>
</evidence>
<dbReference type="Proteomes" id="UP000758611">
    <property type="component" value="Unassembled WGS sequence"/>
</dbReference>
<keyword evidence="11 12" id="KW-0742">SOS response</keyword>
<dbReference type="GO" id="GO:0005737">
    <property type="term" value="C:cytoplasm"/>
    <property type="evidence" value="ECO:0007669"/>
    <property type="project" value="UniProtKB-SubCell"/>
</dbReference>
<dbReference type="GO" id="GO:0000731">
    <property type="term" value="P:DNA synthesis involved in DNA repair"/>
    <property type="evidence" value="ECO:0007669"/>
    <property type="project" value="TreeGrafter"/>
</dbReference>
<keyword evidence="4 12" id="KW-0963">Cytoplasm</keyword>
<evidence type="ECO:0000256" key="13">
    <source>
        <dbReference type="RuleBase" id="RU000578"/>
    </source>
</evidence>
<feature type="domain" description="RecF/RecN/SMC N-terminal" evidence="14">
    <location>
        <begin position="3"/>
        <end position="358"/>
    </location>
</feature>
<evidence type="ECO:0000256" key="6">
    <source>
        <dbReference type="ARBA" id="ARBA00022741"/>
    </source>
</evidence>
<evidence type="ECO:0000256" key="8">
    <source>
        <dbReference type="ARBA" id="ARBA00022840"/>
    </source>
</evidence>
<dbReference type="GO" id="GO:0003697">
    <property type="term" value="F:single-stranded DNA binding"/>
    <property type="evidence" value="ECO:0007669"/>
    <property type="project" value="UniProtKB-UniRule"/>
</dbReference>
<sequence length="366" mass="43310">MIVEKIHLTNFRNLKDISFEFKENINVFVGKNGIGKTNVLEAIYISLVASSFRQAKQEDFISFGENFTKVDTFVNEKGFENKISFLYTDDKKKVFKIDDIKLKSINELYDFSNVIGFFPDELKIITESPNFRRNFFDSFIMKMTKGYKQKLNLYRNVIFRRNLLLKGMNLSSFYKQEMNALTKKLALLCYEISMERKKLIDLINMEINSIHQQLSGETLSIEYESILSDYKKSENECLKEILENFSKSYKLDSENKTTNFGIHKENFKFILNGKDAKSFSSQGQKRNIIITVKMCQKNIFEEYKRVKPIILLDDLFSELDEDRRYEILEYLTDNQVFITTTDKSFVNNFKNINVIEMEKVRKEKYE</sequence>
<gene>
    <name evidence="12 15" type="primary">recF</name>
    <name evidence="15" type="ORF">HXM94_06685</name>
</gene>
<organism evidence="15 16">
    <name type="scientific">Parvimonas micra</name>
    <dbReference type="NCBI Taxonomy" id="33033"/>
    <lineage>
        <taxon>Bacteria</taxon>
        <taxon>Bacillati</taxon>
        <taxon>Bacillota</taxon>
        <taxon>Tissierellia</taxon>
        <taxon>Tissierellales</taxon>
        <taxon>Peptoniphilaceae</taxon>
        <taxon>Parvimonas</taxon>
    </lineage>
</organism>
<protein>
    <recommendedName>
        <fullName evidence="3 12">DNA replication and repair protein RecF</fullName>
    </recommendedName>
</protein>
<comment type="caution">
    <text evidence="15">The sequence shown here is derived from an EMBL/GenBank/DDBJ whole genome shotgun (WGS) entry which is preliminary data.</text>
</comment>
<evidence type="ECO:0000256" key="10">
    <source>
        <dbReference type="ARBA" id="ARBA00023204"/>
    </source>
</evidence>
<dbReference type="GO" id="GO:0005524">
    <property type="term" value="F:ATP binding"/>
    <property type="evidence" value="ECO:0007669"/>
    <property type="project" value="UniProtKB-UniRule"/>
</dbReference>
<dbReference type="RefSeq" id="WP_278478296.1">
    <property type="nucleotide sequence ID" value="NZ_CP148048.1"/>
</dbReference>
<evidence type="ECO:0000313" key="15">
    <source>
        <dbReference type="EMBL" id="MBF1307445.1"/>
    </source>
</evidence>
<name>A0A930H331_9FIRM</name>
<dbReference type="NCBIfam" id="TIGR00611">
    <property type="entry name" value="recf"/>
    <property type="match status" value="1"/>
</dbReference>
<evidence type="ECO:0000256" key="2">
    <source>
        <dbReference type="ARBA" id="ARBA00008016"/>
    </source>
</evidence>
<evidence type="ECO:0000256" key="1">
    <source>
        <dbReference type="ARBA" id="ARBA00004496"/>
    </source>
</evidence>
<accession>A0A930H331</accession>
<dbReference type="HAMAP" id="MF_00365">
    <property type="entry name" value="RecF"/>
    <property type="match status" value="1"/>
</dbReference>
<evidence type="ECO:0000313" key="16">
    <source>
        <dbReference type="Proteomes" id="UP000758611"/>
    </source>
</evidence>
<dbReference type="InterPro" id="IPR027417">
    <property type="entry name" value="P-loop_NTPase"/>
</dbReference>
<dbReference type="Pfam" id="PF02463">
    <property type="entry name" value="SMC_N"/>
    <property type="match status" value="1"/>
</dbReference>
<dbReference type="InterPro" id="IPR001238">
    <property type="entry name" value="DNA-binding_RecF"/>
</dbReference>
<dbReference type="Gene3D" id="3.40.50.300">
    <property type="entry name" value="P-loop containing nucleotide triphosphate hydrolases"/>
    <property type="match status" value="1"/>
</dbReference>
<dbReference type="PANTHER" id="PTHR32182">
    <property type="entry name" value="DNA REPLICATION AND REPAIR PROTEIN RECF"/>
    <property type="match status" value="1"/>
</dbReference>
<keyword evidence="6 12" id="KW-0547">Nucleotide-binding</keyword>
<keyword evidence="9 12" id="KW-0238">DNA-binding</keyword>
<keyword evidence="8 12" id="KW-0067">ATP-binding</keyword>
<keyword evidence="7 12" id="KW-0227">DNA damage</keyword>
<reference evidence="15" key="1">
    <citation type="submission" date="2020-04" db="EMBL/GenBank/DDBJ databases">
        <title>Deep metagenomics examines the oral microbiome during advanced dental caries in children, revealing novel taxa and co-occurrences with host molecules.</title>
        <authorList>
            <person name="Baker J.L."/>
            <person name="Morton J.T."/>
            <person name="Dinis M."/>
            <person name="Alvarez R."/>
            <person name="Tran N.C."/>
            <person name="Knight R."/>
            <person name="Edlund A."/>
        </authorList>
    </citation>
    <scope>NUCLEOTIDE SEQUENCE</scope>
    <source>
        <strain evidence="15">JCVI_23_bin.11</strain>
    </source>
</reference>
<dbReference type="PANTHER" id="PTHR32182:SF0">
    <property type="entry name" value="DNA REPLICATION AND REPAIR PROTEIN RECF"/>
    <property type="match status" value="1"/>
</dbReference>
<dbReference type="InterPro" id="IPR018078">
    <property type="entry name" value="DNA-binding_RecF_CS"/>
</dbReference>
<dbReference type="GO" id="GO:0009432">
    <property type="term" value="P:SOS response"/>
    <property type="evidence" value="ECO:0007669"/>
    <property type="project" value="UniProtKB-UniRule"/>
</dbReference>
<dbReference type="GO" id="GO:0006302">
    <property type="term" value="P:double-strand break repair"/>
    <property type="evidence" value="ECO:0007669"/>
    <property type="project" value="TreeGrafter"/>
</dbReference>
<dbReference type="Gene3D" id="1.20.1050.90">
    <property type="entry name" value="RecF/RecN/SMC, N-terminal domain"/>
    <property type="match status" value="1"/>
</dbReference>
<evidence type="ECO:0000256" key="3">
    <source>
        <dbReference type="ARBA" id="ARBA00020170"/>
    </source>
</evidence>
<keyword evidence="5 12" id="KW-0235">DNA replication</keyword>
<dbReference type="GO" id="GO:0006260">
    <property type="term" value="P:DNA replication"/>
    <property type="evidence" value="ECO:0007669"/>
    <property type="project" value="UniProtKB-UniRule"/>
</dbReference>
<comment type="function">
    <text evidence="12 13">The RecF protein is involved in DNA metabolism; it is required for DNA replication and normal SOS inducibility. RecF binds preferentially to single-stranded, linear DNA. It also seems to bind ATP.</text>
</comment>
<proteinExistence type="inferred from homology"/>
<evidence type="ECO:0000256" key="9">
    <source>
        <dbReference type="ARBA" id="ARBA00023125"/>
    </source>
</evidence>
<evidence type="ECO:0000259" key="14">
    <source>
        <dbReference type="Pfam" id="PF02463"/>
    </source>
</evidence>
<evidence type="ECO:0000256" key="4">
    <source>
        <dbReference type="ARBA" id="ARBA00022490"/>
    </source>
</evidence>
<comment type="similarity">
    <text evidence="2 12 13">Belongs to the RecF family.</text>
</comment>